<evidence type="ECO:0000256" key="4">
    <source>
        <dbReference type="ARBA" id="ARBA00022723"/>
    </source>
</evidence>
<feature type="transmembrane region" description="Helical" evidence="9">
    <location>
        <begin position="447"/>
        <end position="466"/>
    </location>
</feature>
<keyword evidence="8 9" id="KW-0472">Membrane</keyword>
<evidence type="ECO:0000256" key="7">
    <source>
        <dbReference type="ARBA" id="ARBA00023008"/>
    </source>
</evidence>
<comment type="caution">
    <text evidence="13">The sequence shown here is derived from an EMBL/GenBank/DDBJ whole genome shotgun (WGS) entry which is preliminary data.</text>
</comment>
<keyword evidence="14" id="KW-1185">Reference proteome</keyword>
<evidence type="ECO:0008006" key="15">
    <source>
        <dbReference type="Google" id="ProtNLM"/>
    </source>
</evidence>
<keyword evidence="2" id="KW-1003">Cell membrane</keyword>
<keyword evidence="5 10" id="KW-0732">Signal</keyword>
<feature type="domain" description="Copper resistance protein D" evidence="12">
    <location>
        <begin position="404"/>
        <end position="496"/>
    </location>
</feature>
<evidence type="ECO:0000256" key="5">
    <source>
        <dbReference type="ARBA" id="ARBA00022729"/>
    </source>
</evidence>
<evidence type="ECO:0000256" key="2">
    <source>
        <dbReference type="ARBA" id="ARBA00022475"/>
    </source>
</evidence>
<dbReference type="AlphaFoldDB" id="A0A3P3TZP8"/>
<dbReference type="Gene3D" id="2.60.40.1220">
    <property type="match status" value="1"/>
</dbReference>
<evidence type="ECO:0000256" key="8">
    <source>
        <dbReference type="ARBA" id="ARBA00023136"/>
    </source>
</evidence>
<dbReference type="PANTHER" id="PTHR34820:SF4">
    <property type="entry name" value="INNER MEMBRANE PROTEIN YEBZ"/>
    <property type="match status" value="1"/>
</dbReference>
<comment type="subcellular location">
    <subcellularLocation>
        <location evidence="1">Cell membrane</location>
        <topology evidence="1">Multi-pass membrane protein</topology>
    </subcellularLocation>
</comment>
<dbReference type="InterPro" id="IPR008457">
    <property type="entry name" value="Cu-R_CopD_dom"/>
</dbReference>
<feature type="transmembrane region" description="Helical" evidence="9">
    <location>
        <begin position="314"/>
        <end position="334"/>
    </location>
</feature>
<evidence type="ECO:0000256" key="10">
    <source>
        <dbReference type="SAM" id="SignalP"/>
    </source>
</evidence>
<dbReference type="GO" id="GO:0005507">
    <property type="term" value="F:copper ion binding"/>
    <property type="evidence" value="ECO:0007669"/>
    <property type="project" value="InterPro"/>
</dbReference>
<name>A0A3P3TZP8_9BACL</name>
<dbReference type="InterPro" id="IPR007348">
    <property type="entry name" value="CopC_dom"/>
</dbReference>
<sequence length="620" mass="64941">MKLKSRWCKWAALMVLACFVALGMRPPAALAHAYVVSSAPAADETLDQAPSSVRIEFNEPIEAGFYELQVIGPSGVSESAGEPVFDPEQPTRLSVALKPDLPEGAYAAKWKVVSGDGHPVSGTISFQIGQGASSSVPQHDSTAQNSFPGWSLLAIRWLLYGGMTLYLGTLAFHLWLLPAGKQRSVALPERLKRRSRTALLLGYAAAAAGVLLSLPQQTASDSGGGWSKAFDPDSLQETLTYTSFGEIWVYQTVLLIVLLAATVLLLRAFSKKSYPGRLLLALAFAGCLGLLLAKAFIGHAATASVKSAAVTADFLHLAAGLIWLGGVGAVAFLLPAAATRPKPLPAEARAEPAHASAPAAALAGPAHASAAADPAAATGGLVGPSGAPPAATAADSPPQTLYWRTIRRFSMLAAGCVAVLIATGVYGSLLHVPTWYALFHTDYGKVLLVKILLTVVCLALGLSAFLRGRKPSRPLGAGVWTEFALGMIVLVLAALLANLPTAAANPGPSQLTNQLPDGSRVTISISPNLVGANTFRAAITGPDGQPRRDIEQVTLELTSKEMDMGVVEFGFPGRQFGSDPPEAKADGIITMGGRWNVRVHILLKSLDTLDYDTELRVGSK</sequence>
<evidence type="ECO:0000256" key="3">
    <source>
        <dbReference type="ARBA" id="ARBA00022692"/>
    </source>
</evidence>
<dbReference type="EMBL" id="RRCN01000001">
    <property type="protein sequence ID" value="RRJ63592.1"/>
    <property type="molecule type" value="Genomic_DNA"/>
</dbReference>
<dbReference type="PANTHER" id="PTHR34820">
    <property type="entry name" value="INNER MEMBRANE PROTEIN YEBZ"/>
    <property type="match status" value="1"/>
</dbReference>
<feature type="transmembrane region" description="Helical" evidence="9">
    <location>
        <begin position="409"/>
        <end position="427"/>
    </location>
</feature>
<accession>A0A3P3TZP8</accession>
<feature type="transmembrane region" description="Helical" evidence="9">
    <location>
        <begin position="247"/>
        <end position="266"/>
    </location>
</feature>
<dbReference type="GO" id="GO:0006825">
    <property type="term" value="P:copper ion transport"/>
    <property type="evidence" value="ECO:0007669"/>
    <property type="project" value="InterPro"/>
</dbReference>
<feature type="signal peptide" evidence="10">
    <location>
        <begin position="1"/>
        <end position="33"/>
    </location>
</feature>
<dbReference type="GO" id="GO:0005886">
    <property type="term" value="C:plasma membrane"/>
    <property type="evidence" value="ECO:0007669"/>
    <property type="project" value="UniProtKB-SubCell"/>
</dbReference>
<feature type="transmembrane region" description="Helical" evidence="9">
    <location>
        <begin position="478"/>
        <end position="499"/>
    </location>
</feature>
<evidence type="ECO:0000259" key="11">
    <source>
        <dbReference type="Pfam" id="PF04234"/>
    </source>
</evidence>
<dbReference type="SUPFAM" id="SSF81296">
    <property type="entry name" value="E set domains"/>
    <property type="match status" value="1"/>
</dbReference>
<keyword evidence="3 9" id="KW-0812">Transmembrane</keyword>
<dbReference type="OrthoDB" id="2353937at2"/>
<reference evidence="13 14" key="1">
    <citation type="submission" date="2018-11" db="EMBL/GenBank/DDBJ databases">
        <title>Genome sequencing of Paenibacillus sp. KCOM 3021 (= ChDC PVNT-B20).</title>
        <authorList>
            <person name="Kook J.-K."/>
            <person name="Park S.-N."/>
            <person name="Lim Y.K."/>
        </authorList>
    </citation>
    <scope>NUCLEOTIDE SEQUENCE [LARGE SCALE GENOMIC DNA]</scope>
    <source>
        <strain evidence="13 14">KCOM 3021</strain>
    </source>
</reference>
<proteinExistence type="predicted"/>
<dbReference type="GO" id="GO:0046688">
    <property type="term" value="P:response to copper ion"/>
    <property type="evidence" value="ECO:0007669"/>
    <property type="project" value="InterPro"/>
</dbReference>
<feature type="domain" description="CopC" evidence="11">
    <location>
        <begin position="32"/>
        <end position="128"/>
    </location>
</feature>
<evidence type="ECO:0000256" key="9">
    <source>
        <dbReference type="SAM" id="Phobius"/>
    </source>
</evidence>
<keyword evidence="6 9" id="KW-1133">Transmembrane helix</keyword>
<evidence type="ECO:0000256" key="1">
    <source>
        <dbReference type="ARBA" id="ARBA00004651"/>
    </source>
</evidence>
<evidence type="ECO:0000256" key="6">
    <source>
        <dbReference type="ARBA" id="ARBA00022989"/>
    </source>
</evidence>
<keyword evidence="4" id="KW-0479">Metal-binding</keyword>
<dbReference type="InterPro" id="IPR032694">
    <property type="entry name" value="CopC/D"/>
</dbReference>
<keyword evidence="7" id="KW-0186">Copper</keyword>
<organism evidence="13 14">
    <name type="scientific">Paenibacillus oralis</name>
    <dbReference type="NCBI Taxonomy" id="2490856"/>
    <lineage>
        <taxon>Bacteria</taxon>
        <taxon>Bacillati</taxon>
        <taxon>Bacillota</taxon>
        <taxon>Bacilli</taxon>
        <taxon>Bacillales</taxon>
        <taxon>Paenibacillaceae</taxon>
        <taxon>Paenibacillus</taxon>
    </lineage>
</organism>
<feature type="transmembrane region" description="Helical" evidence="9">
    <location>
        <begin position="157"/>
        <end position="177"/>
    </location>
</feature>
<dbReference type="InterPro" id="IPR014755">
    <property type="entry name" value="Cu-Rt/internalin_Ig-like"/>
</dbReference>
<dbReference type="GO" id="GO:0042597">
    <property type="term" value="C:periplasmic space"/>
    <property type="evidence" value="ECO:0007669"/>
    <property type="project" value="InterPro"/>
</dbReference>
<evidence type="ECO:0000313" key="13">
    <source>
        <dbReference type="EMBL" id="RRJ63592.1"/>
    </source>
</evidence>
<protein>
    <recommendedName>
        <fullName evidence="15">Copper resistance protein CopC</fullName>
    </recommendedName>
</protein>
<dbReference type="InterPro" id="IPR014756">
    <property type="entry name" value="Ig_E-set"/>
</dbReference>
<evidence type="ECO:0000259" key="12">
    <source>
        <dbReference type="Pfam" id="PF05425"/>
    </source>
</evidence>
<feature type="chain" id="PRO_5039721622" description="Copper resistance protein CopC" evidence="10">
    <location>
        <begin position="34"/>
        <end position="620"/>
    </location>
</feature>
<dbReference type="Pfam" id="PF04234">
    <property type="entry name" value="CopC"/>
    <property type="match status" value="1"/>
</dbReference>
<dbReference type="Proteomes" id="UP000267017">
    <property type="component" value="Unassembled WGS sequence"/>
</dbReference>
<feature type="transmembrane region" description="Helical" evidence="9">
    <location>
        <begin position="198"/>
        <end position="216"/>
    </location>
</feature>
<evidence type="ECO:0000313" key="14">
    <source>
        <dbReference type="Proteomes" id="UP000267017"/>
    </source>
</evidence>
<gene>
    <name evidence="13" type="ORF">EHV15_12135</name>
</gene>
<dbReference type="Pfam" id="PF05425">
    <property type="entry name" value="CopD"/>
    <property type="match status" value="1"/>
</dbReference>
<feature type="transmembrane region" description="Helical" evidence="9">
    <location>
        <begin position="278"/>
        <end position="302"/>
    </location>
</feature>